<dbReference type="PROSITE" id="PS50164">
    <property type="entry name" value="GIY_YIG"/>
    <property type="match status" value="1"/>
</dbReference>
<dbReference type="Gene3D" id="3.40.1440.10">
    <property type="entry name" value="GIY-YIG endonuclease"/>
    <property type="match status" value="1"/>
</dbReference>
<dbReference type="Pfam" id="PF01541">
    <property type="entry name" value="GIY-YIG"/>
    <property type="match status" value="1"/>
</dbReference>
<evidence type="ECO:0000313" key="3">
    <source>
        <dbReference type="Proteomes" id="UP001176806"/>
    </source>
</evidence>
<dbReference type="Proteomes" id="UP001176806">
    <property type="component" value="Unassembled WGS sequence"/>
</dbReference>
<dbReference type="InterPro" id="IPR000305">
    <property type="entry name" value="GIY-YIG_endonuc"/>
</dbReference>
<sequence>MRNYYVYILKCNDDLTYTGGTNNLSKRFNEHQRELNKECRNATHLKYNLKTK</sequence>
<name>A0ABT8WUE4_9FLAO</name>
<keyword evidence="3" id="KW-1185">Reference proteome</keyword>
<protein>
    <submittedName>
        <fullName evidence="2">GIY-YIG nuclease family protein</fullName>
    </submittedName>
</protein>
<evidence type="ECO:0000313" key="2">
    <source>
        <dbReference type="EMBL" id="MDO5976803.1"/>
    </source>
</evidence>
<dbReference type="RefSeq" id="WP_303304126.1">
    <property type="nucleotide sequence ID" value="NZ_BAABDA010000011.1"/>
</dbReference>
<dbReference type="InterPro" id="IPR035901">
    <property type="entry name" value="GIY-YIG_endonuc_sf"/>
</dbReference>
<organism evidence="2 3">
    <name type="scientific">Flavivirga jejuensis</name>
    <dbReference type="NCBI Taxonomy" id="870487"/>
    <lineage>
        <taxon>Bacteria</taxon>
        <taxon>Pseudomonadati</taxon>
        <taxon>Bacteroidota</taxon>
        <taxon>Flavobacteriia</taxon>
        <taxon>Flavobacteriales</taxon>
        <taxon>Flavobacteriaceae</taxon>
        <taxon>Flavivirga</taxon>
    </lineage>
</organism>
<feature type="domain" description="GIY-YIG" evidence="1">
    <location>
        <begin position="2"/>
        <end position="52"/>
    </location>
</feature>
<accession>A0ABT8WUE4</accession>
<dbReference type="SUPFAM" id="SSF82771">
    <property type="entry name" value="GIY-YIG endonuclease"/>
    <property type="match status" value="1"/>
</dbReference>
<reference evidence="2" key="1">
    <citation type="submission" date="2023-07" db="EMBL/GenBank/DDBJ databases">
        <title>Two novel species in the genus Flavivirga.</title>
        <authorList>
            <person name="Kwon K."/>
        </authorList>
    </citation>
    <scope>NUCLEOTIDE SEQUENCE</scope>
    <source>
        <strain evidence="2">KACC 14158</strain>
    </source>
</reference>
<comment type="caution">
    <text evidence="2">The sequence shown here is derived from an EMBL/GenBank/DDBJ whole genome shotgun (WGS) entry which is preliminary data.</text>
</comment>
<proteinExistence type="predicted"/>
<gene>
    <name evidence="2" type="ORF">Q4Q40_21595</name>
</gene>
<evidence type="ECO:0000259" key="1">
    <source>
        <dbReference type="PROSITE" id="PS50164"/>
    </source>
</evidence>
<dbReference type="EMBL" id="JAUOEL010000009">
    <property type="protein sequence ID" value="MDO5976803.1"/>
    <property type="molecule type" value="Genomic_DNA"/>
</dbReference>